<keyword evidence="3" id="KW-1185">Reference proteome</keyword>
<feature type="region of interest" description="Disordered" evidence="1">
    <location>
        <begin position="14"/>
        <end position="34"/>
    </location>
</feature>
<comment type="caution">
    <text evidence="2">The sequence shown here is derived from an EMBL/GenBank/DDBJ whole genome shotgun (WGS) entry which is preliminary data.</text>
</comment>
<accession>A0ABS8YB59</accession>
<evidence type="ECO:0000313" key="3">
    <source>
        <dbReference type="Proteomes" id="UP000823775"/>
    </source>
</evidence>
<reference evidence="2 3" key="1">
    <citation type="journal article" date="2021" name="BMC Genomics">
        <title>Datura genome reveals duplications of psychoactive alkaloid biosynthetic genes and high mutation rate following tissue culture.</title>
        <authorList>
            <person name="Rajewski A."/>
            <person name="Carter-House D."/>
            <person name="Stajich J."/>
            <person name="Litt A."/>
        </authorList>
    </citation>
    <scope>NUCLEOTIDE SEQUENCE [LARGE SCALE GENOMIC DNA]</scope>
    <source>
        <strain evidence="2">AR-01</strain>
    </source>
</reference>
<protein>
    <submittedName>
        <fullName evidence="2">Uncharacterized protein</fullName>
    </submittedName>
</protein>
<evidence type="ECO:0000256" key="1">
    <source>
        <dbReference type="SAM" id="MobiDB-lite"/>
    </source>
</evidence>
<name>A0ABS8YB59_DATST</name>
<sequence length="100" mass="10872">MNVIGVCRAVRWRSGGEGDFGRKRGKKREEGGGANGDYLVVGKREMGTATVGEGKLRVVVIFFGDGGRRGSDRVWFDGVRLRRFNDFPARRGGGEEGAPV</sequence>
<organism evidence="2 3">
    <name type="scientific">Datura stramonium</name>
    <name type="common">Jimsonweed</name>
    <name type="synonym">Common thornapple</name>
    <dbReference type="NCBI Taxonomy" id="4076"/>
    <lineage>
        <taxon>Eukaryota</taxon>
        <taxon>Viridiplantae</taxon>
        <taxon>Streptophyta</taxon>
        <taxon>Embryophyta</taxon>
        <taxon>Tracheophyta</taxon>
        <taxon>Spermatophyta</taxon>
        <taxon>Magnoliopsida</taxon>
        <taxon>eudicotyledons</taxon>
        <taxon>Gunneridae</taxon>
        <taxon>Pentapetalae</taxon>
        <taxon>asterids</taxon>
        <taxon>lamiids</taxon>
        <taxon>Solanales</taxon>
        <taxon>Solanaceae</taxon>
        <taxon>Solanoideae</taxon>
        <taxon>Datureae</taxon>
        <taxon>Datura</taxon>
    </lineage>
</organism>
<feature type="compositionally biased region" description="Basic and acidic residues" evidence="1">
    <location>
        <begin position="14"/>
        <end position="31"/>
    </location>
</feature>
<evidence type="ECO:0000313" key="2">
    <source>
        <dbReference type="EMBL" id="MCE5167452.1"/>
    </source>
</evidence>
<dbReference type="Proteomes" id="UP000823775">
    <property type="component" value="Unassembled WGS sequence"/>
</dbReference>
<dbReference type="EMBL" id="JACEIK010116216">
    <property type="protein sequence ID" value="MCE5167452.1"/>
    <property type="molecule type" value="Genomic_DNA"/>
</dbReference>
<proteinExistence type="predicted"/>
<gene>
    <name evidence="2" type="ORF">HAX54_003588</name>
</gene>